<dbReference type="GO" id="GO:0005886">
    <property type="term" value="C:plasma membrane"/>
    <property type="evidence" value="ECO:0007669"/>
    <property type="project" value="UniProtKB-SubCell"/>
</dbReference>
<dbReference type="CDD" id="cd06261">
    <property type="entry name" value="TM_PBP2"/>
    <property type="match status" value="1"/>
</dbReference>
<evidence type="ECO:0000256" key="1">
    <source>
        <dbReference type="ARBA" id="ARBA00004651"/>
    </source>
</evidence>
<dbReference type="PROSITE" id="PS50928">
    <property type="entry name" value="ABC_TM1"/>
    <property type="match status" value="1"/>
</dbReference>
<proteinExistence type="inferred from homology"/>
<dbReference type="PANTHER" id="PTHR30193:SF41">
    <property type="entry name" value="DIACETYLCHITOBIOSE UPTAKE SYSTEM PERMEASE PROTEIN NGCF"/>
    <property type="match status" value="1"/>
</dbReference>
<sequence length="313" mass="35856">MKRLKAPALRTNGETKKKRLKAPALRTNKAQLYFWIYLFLLPCVFIFLAFYLMPIVTVVVTSFCQWDGFNAPKFDGLANYTKMFQNKIFYQSLWNLLGWAFIAATLHVGFGILMAFIFREKPKGWRFTQVVFMIPNVISVAAWSMIYKYFFRNDIGMLNSIIRIFDPDFACDWFFQKPEAFWAITLTWLFYAVIVTLLVQGDLMAIPEQLHEAATLDGASKWQQIMRIDLPLCRNAIGTGVICSITARIAMYEAIYLTTNGAGKTMNLPVMLVRAIQDGKYGVANAYGVVMLVLGLLTLLIVNKLFRMDDPVY</sequence>
<keyword evidence="3" id="KW-1003">Cell membrane</keyword>
<evidence type="ECO:0000313" key="9">
    <source>
        <dbReference type="EMBL" id="HIQ67977.1"/>
    </source>
</evidence>
<evidence type="ECO:0000256" key="5">
    <source>
        <dbReference type="ARBA" id="ARBA00022989"/>
    </source>
</evidence>
<feature type="transmembrane region" description="Helical" evidence="7">
    <location>
        <begin position="130"/>
        <end position="150"/>
    </location>
</feature>
<dbReference type="Gene3D" id="1.10.3720.10">
    <property type="entry name" value="MetI-like"/>
    <property type="match status" value="1"/>
</dbReference>
<protein>
    <submittedName>
        <fullName evidence="9">Sugar ABC transporter permease</fullName>
    </submittedName>
</protein>
<comment type="caution">
    <text evidence="9">The sequence shown here is derived from an EMBL/GenBank/DDBJ whole genome shotgun (WGS) entry which is preliminary data.</text>
</comment>
<feature type="transmembrane region" description="Helical" evidence="7">
    <location>
        <begin position="96"/>
        <end position="118"/>
    </location>
</feature>
<evidence type="ECO:0000256" key="2">
    <source>
        <dbReference type="ARBA" id="ARBA00022448"/>
    </source>
</evidence>
<comment type="subcellular location">
    <subcellularLocation>
        <location evidence="1 7">Cell membrane</location>
        <topology evidence="1 7">Multi-pass membrane protein</topology>
    </subcellularLocation>
</comment>
<evidence type="ECO:0000313" key="10">
    <source>
        <dbReference type="Proteomes" id="UP000886796"/>
    </source>
</evidence>
<evidence type="ECO:0000259" key="8">
    <source>
        <dbReference type="PROSITE" id="PS50928"/>
    </source>
</evidence>
<evidence type="ECO:0000256" key="7">
    <source>
        <dbReference type="RuleBase" id="RU363032"/>
    </source>
</evidence>
<name>A0A9D0Z2S0_9FIRM</name>
<keyword evidence="6 7" id="KW-0472">Membrane</keyword>
<dbReference type="InterPro" id="IPR035906">
    <property type="entry name" value="MetI-like_sf"/>
</dbReference>
<dbReference type="PANTHER" id="PTHR30193">
    <property type="entry name" value="ABC TRANSPORTER PERMEASE PROTEIN"/>
    <property type="match status" value="1"/>
</dbReference>
<dbReference type="EMBL" id="DVFK01000080">
    <property type="protein sequence ID" value="HIQ67977.1"/>
    <property type="molecule type" value="Genomic_DNA"/>
</dbReference>
<dbReference type="InterPro" id="IPR000515">
    <property type="entry name" value="MetI-like"/>
</dbReference>
<evidence type="ECO:0000256" key="4">
    <source>
        <dbReference type="ARBA" id="ARBA00022692"/>
    </source>
</evidence>
<gene>
    <name evidence="9" type="ORF">IAB74_05680</name>
</gene>
<evidence type="ECO:0000256" key="6">
    <source>
        <dbReference type="ARBA" id="ARBA00023136"/>
    </source>
</evidence>
<evidence type="ECO:0000256" key="3">
    <source>
        <dbReference type="ARBA" id="ARBA00022475"/>
    </source>
</evidence>
<dbReference type="Proteomes" id="UP000886796">
    <property type="component" value="Unassembled WGS sequence"/>
</dbReference>
<comment type="similarity">
    <text evidence="7">Belongs to the binding-protein-dependent transport system permease family.</text>
</comment>
<reference evidence="9" key="1">
    <citation type="submission" date="2020-10" db="EMBL/GenBank/DDBJ databases">
        <authorList>
            <person name="Gilroy R."/>
        </authorList>
    </citation>
    <scope>NUCLEOTIDE SEQUENCE</scope>
    <source>
        <strain evidence="9">13361</strain>
    </source>
</reference>
<feature type="transmembrane region" description="Helical" evidence="7">
    <location>
        <begin position="32"/>
        <end position="53"/>
    </location>
</feature>
<dbReference type="InterPro" id="IPR051393">
    <property type="entry name" value="ABC_transporter_permease"/>
</dbReference>
<keyword evidence="2 7" id="KW-0813">Transport</keyword>
<feature type="transmembrane region" description="Helical" evidence="7">
    <location>
        <begin position="180"/>
        <end position="199"/>
    </location>
</feature>
<dbReference type="GO" id="GO:0055085">
    <property type="term" value="P:transmembrane transport"/>
    <property type="evidence" value="ECO:0007669"/>
    <property type="project" value="InterPro"/>
</dbReference>
<dbReference type="Pfam" id="PF00528">
    <property type="entry name" value="BPD_transp_1"/>
    <property type="match status" value="1"/>
</dbReference>
<accession>A0A9D0Z2S0</accession>
<feature type="transmembrane region" description="Helical" evidence="7">
    <location>
        <begin position="281"/>
        <end position="302"/>
    </location>
</feature>
<feature type="domain" description="ABC transmembrane type-1" evidence="8">
    <location>
        <begin position="93"/>
        <end position="302"/>
    </location>
</feature>
<organism evidence="9 10">
    <name type="scientific">Candidatus Faecousia excrementigallinarum</name>
    <dbReference type="NCBI Taxonomy" id="2840806"/>
    <lineage>
        <taxon>Bacteria</taxon>
        <taxon>Bacillati</taxon>
        <taxon>Bacillota</taxon>
        <taxon>Clostridia</taxon>
        <taxon>Eubacteriales</taxon>
        <taxon>Oscillospiraceae</taxon>
        <taxon>Faecousia</taxon>
    </lineage>
</organism>
<dbReference type="AlphaFoldDB" id="A0A9D0Z2S0"/>
<keyword evidence="4 7" id="KW-0812">Transmembrane</keyword>
<dbReference type="SUPFAM" id="SSF161098">
    <property type="entry name" value="MetI-like"/>
    <property type="match status" value="1"/>
</dbReference>
<keyword evidence="5 7" id="KW-1133">Transmembrane helix</keyword>
<reference evidence="9" key="2">
    <citation type="journal article" date="2021" name="PeerJ">
        <title>Extensive microbial diversity within the chicken gut microbiome revealed by metagenomics and culture.</title>
        <authorList>
            <person name="Gilroy R."/>
            <person name="Ravi A."/>
            <person name="Getino M."/>
            <person name="Pursley I."/>
            <person name="Horton D.L."/>
            <person name="Alikhan N.F."/>
            <person name="Baker D."/>
            <person name="Gharbi K."/>
            <person name="Hall N."/>
            <person name="Watson M."/>
            <person name="Adriaenssens E.M."/>
            <person name="Foster-Nyarko E."/>
            <person name="Jarju S."/>
            <person name="Secka A."/>
            <person name="Antonio M."/>
            <person name="Oren A."/>
            <person name="Chaudhuri R.R."/>
            <person name="La Ragione R."/>
            <person name="Hildebrand F."/>
            <person name="Pallen M.J."/>
        </authorList>
    </citation>
    <scope>NUCLEOTIDE SEQUENCE</scope>
    <source>
        <strain evidence="9">13361</strain>
    </source>
</reference>